<evidence type="ECO:0000256" key="4">
    <source>
        <dbReference type="ARBA" id="ARBA00022692"/>
    </source>
</evidence>
<feature type="transmembrane region" description="Helical" evidence="7">
    <location>
        <begin position="144"/>
        <end position="167"/>
    </location>
</feature>
<sequence length="303" mass="33044">MRKIYIALLLIMMTWGFNVSAIKILVANVDPILLTSVRIFVAGISVLVILAFFKILRLPTKREVIVIILISLFNVVIHHIFISVGLSKTSGVNAGLIAGTTPLFTMVFSIIFLGNRVSKLRLFGFLLGFIGVATTSIAGSGGIASVSVGDILVLLSILAQAYSFILISKLNPELDPRLLTGYMLLFGSGLIFIASLFEGSDFRQLTKLWSWDVGLVFIFSAVVATALGHMLYNFAIRKVGPAESAIFTNFITFSALIGSAIFLGEAILFTHIIGLVLIVLGVLIGTGVVEYWWRKSRKKEREV</sequence>
<dbReference type="Proteomes" id="UP000469125">
    <property type="component" value="Unassembled WGS sequence"/>
</dbReference>
<feature type="transmembrane region" description="Helical" evidence="7">
    <location>
        <begin position="120"/>
        <end position="138"/>
    </location>
</feature>
<dbReference type="PANTHER" id="PTHR32322:SF18">
    <property type="entry name" value="S-ADENOSYLMETHIONINE_S-ADENOSYLHOMOCYSTEINE TRANSPORTER"/>
    <property type="match status" value="1"/>
</dbReference>
<feature type="transmembrane region" description="Helical" evidence="7">
    <location>
        <begin position="244"/>
        <end position="263"/>
    </location>
</feature>
<feature type="domain" description="EamA" evidence="8">
    <location>
        <begin position="4"/>
        <end position="136"/>
    </location>
</feature>
<dbReference type="GO" id="GO:0005886">
    <property type="term" value="C:plasma membrane"/>
    <property type="evidence" value="ECO:0007669"/>
    <property type="project" value="UniProtKB-SubCell"/>
</dbReference>
<keyword evidence="6 7" id="KW-0472">Membrane</keyword>
<comment type="subcellular location">
    <subcellularLocation>
        <location evidence="1">Cell membrane</location>
        <topology evidence="1">Multi-pass membrane protein</topology>
    </subcellularLocation>
</comment>
<evidence type="ECO:0000256" key="6">
    <source>
        <dbReference type="ARBA" id="ARBA00023136"/>
    </source>
</evidence>
<comment type="similarity">
    <text evidence="2">Belongs to the EamA transporter family.</text>
</comment>
<dbReference type="InterPro" id="IPR037185">
    <property type="entry name" value="EmrE-like"/>
</dbReference>
<comment type="caution">
    <text evidence="9">The sequence shown here is derived from an EMBL/GenBank/DDBJ whole genome shotgun (WGS) entry which is preliminary data.</text>
</comment>
<dbReference type="RefSeq" id="WP_343042111.1">
    <property type="nucleotide sequence ID" value="NZ_WOCA01000002.1"/>
</dbReference>
<keyword evidence="3" id="KW-1003">Cell membrane</keyword>
<proteinExistence type="inferred from homology"/>
<evidence type="ECO:0000256" key="1">
    <source>
        <dbReference type="ARBA" id="ARBA00004651"/>
    </source>
</evidence>
<dbReference type="AlphaFoldDB" id="A0A6N8FJV2"/>
<evidence type="ECO:0000256" key="2">
    <source>
        <dbReference type="ARBA" id="ARBA00007362"/>
    </source>
</evidence>
<dbReference type="PANTHER" id="PTHR32322">
    <property type="entry name" value="INNER MEMBRANE TRANSPORTER"/>
    <property type="match status" value="1"/>
</dbReference>
<feature type="transmembrane region" description="Helical" evidence="7">
    <location>
        <begin position="92"/>
        <end position="113"/>
    </location>
</feature>
<accession>A0A6N8FJV2</accession>
<dbReference type="InterPro" id="IPR000620">
    <property type="entry name" value="EamA_dom"/>
</dbReference>
<feature type="transmembrane region" description="Helical" evidence="7">
    <location>
        <begin position="179"/>
        <end position="197"/>
    </location>
</feature>
<dbReference type="InterPro" id="IPR050638">
    <property type="entry name" value="AA-Vitamin_Transporters"/>
</dbReference>
<gene>
    <name evidence="9" type="ORF">GMD78_04075</name>
</gene>
<evidence type="ECO:0000256" key="7">
    <source>
        <dbReference type="SAM" id="Phobius"/>
    </source>
</evidence>
<feature type="transmembrane region" description="Helical" evidence="7">
    <location>
        <begin position="31"/>
        <end position="53"/>
    </location>
</feature>
<dbReference type="Pfam" id="PF00892">
    <property type="entry name" value="EamA"/>
    <property type="match status" value="2"/>
</dbReference>
<dbReference type="SUPFAM" id="SSF103481">
    <property type="entry name" value="Multidrug resistance efflux transporter EmrE"/>
    <property type="match status" value="2"/>
</dbReference>
<dbReference type="EMBL" id="WOCA01000002">
    <property type="protein sequence ID" value="MUK87578.1"/>
    <property type="molecule type" value="Genomic_DNA"/>
</dbReference>
<protein>
    <submittedName>
        <fullName evidence="9">EamA family transporter</fullName>
    </submittedName>
</protein>
<evidence type="ECO:0000256" key="3">
    <source>
        <dbReference type="ARBA" id="ARBA00022475"/>
    </source>
</evidence>
<name>A0A6N8FJV2_9BACI</name>
<evidence type="ECO:0000256" key="5">
    <source>
        <dbReference type="ARBA" id="ARBA00022989"/>
    </source>
</evidence>
<keyword evidence="4 7" id="KW-0812">Transmembrane</keyword>
<reference evidence="9 10" key="1">
    <citation type="submission" date="2019-11" db="EMBL/GenBank/DDBJ databases">
        <authorList>
            <person name="Li X."/>
        </authorList>
    </citation>
    <scope>NUCLEOTIDE SEQUENCE [LARGE SCALE GENOMIC DNA]</scope>
    <source>
        <strain evidence="9 10">L9</strain>
    </source>
</reference>
<evidence type="ECO:0000313" key="10">
    <source>
        <dbReference type="Proteomes" id="UP000469125"/>
    </source>
</evidence>
<organism evidence="9 10">
    <name type="scientific">Ornithinibacillus caprae</name>
    <dbReference type="NCBI Taxonomy" id="2678566"/>
    <lineage>
        <taxon>Bacteria</taxon>
        <taxon>Bacillati</taxon>
        <taxon>Bacillota</taxon>
        <taxon>Bacilli</taxon>
        <taxon>Bacillales</taxon>
        <taxon>Bacillaceae</taxon>
        <taxon>Ornithinibacillus</taxon>
    </lineage>
</organism>
<feature type="domain" description="EamA" evidence="8">
    <location>
        <begin position="149"/>
        <end position="284"/>
    </location>
</feature>
<evidence type="ECO:0000259" key="8">
    <source>
        <dbReference type="Pfam" id="PF00892"/>
    </source>
</evidence>
<keyword evidence="5 7" id="KW-1133">Transmembrane helix</keyword>
<feature type="transmembrane region" description="Helical" evidence="7">
    <location>
        <begin position="65"/>
        <end position="86"/>
    </location>
</feature>
<evidence type="ECO:0000313" key="9">
    <source>
        <dbReference type="EMBL" id="MUK87578.1"/>
    </source>
</evidence>
<feature type="transmembrane region" description="Helical" evidence="7">
    <location>
        <begin position="209"/>
        <end position="232"/>
    </location>
</feature>
<keyword evidence="10" id="KW-1185">Reference proteome</keyword>
<feature type="transmembrane region" description="Helical" evidence="7">
    <location>
        <begin position="269"/>
        <end position="293"/>
    </location>
</feature>